<keyword evidence="7" id="KW-1185">Reference proteome</keyword>
<sequence>MLSWLRPPESGDQPDASPEGGTLGALARQALEQCIIAVVSIDAQNNVTFFNAAAERLWGYAATEVLGRNVRMLVPKAIQPQHDSFVGHHRDTGEDRIVGTSREVEIHRKDGSVIWGSLSLSRLRTPQGTGYTAFVRDVSAERAVREGMRQTLEQALDAVVTIDEHNTVTFFNPAAERLWGYAAAEVVGQNVRMLVPKAIQPQHDSFVNRNRATGEDRIVGTAREVEIHRKDGSVIWGSLSLSRIRLDDGRQTYTAFVRDVHEEVQRREQIRLLSMVADETDNSVVICGPDRRIRYVNNGFTRMTGYSAAEVLGRIPGSFLQGPQTDPATVQRIRAALQAGRPVQDEILNYHKDGSSYWISLAINPVCGADGALSAFISIQANVTETKQRALSFDQKLSAICATTAVAEWSRQGEMLSASDQLPGRLCLDQVLDGAAQAAVMRGETLRREMPWPGSEPALWLDAVFSQLRDFSGAVSGILMCGVDVTARRVTVQNTEAAMQEAAASSRRIGQISGTINGIAAQTNLLALNATIEAARAGEAGRGFAVVAQEVRQLANSSGQAAREIRQLVDETTGRIEVLGQSIRALNSSRPES</sequence>
<evidence type="ECO:0000256" key="1">
    <source>
        <dbReference type="PROSITE-ProRule" id="PRU00284"/>
    </source>
</evidence>
<dbReference type="PANTHER" id="PTHR44757">
    <property type="entry name" value="DIGUANYLATE CYCLASE DGCP"/>
    <property type="match status" value="1"/>
</dbReference>
<feature type="domain" description="PAC" evidence="5">
    <location>
        <begin position="100"/>
        <end position="150"/>
    </location>
</feature>
<reference evidence="7" key="1">
    <citation type="submission" date="2017-10" db="EMBL/GenBank/DDBJ databases">
        <authorList>
            <person name="Toshchakov S.V."/>
            <person name="Goeva M.A."/>
        </authorList>
    </citation>
    <scope>NUCLEOTIDE SEQUENCE [LARGE SCALE GENOMIC DNA]</scope>
    <source>
        <strain evidence="7">JR1/69-1-13</strain>
    </source>
</reference>
<feature type="region of interest" description="Disordered" evidence="2">
    <location>
        <begin position="1"/>
        <end position="22"/>
    </location>
</feature>
<dbReference type="RefSeq" id="WP_109516505.1">
    <property type="nucleotide sequence ID" value="NZ_PDOA01000004.1"/>
</dbReference>
<dbReference type="GO" id="GO:0006355">
    <property type="term" value="P:regulation of DNA-templated transcription"/>
    <property type="evidence" value="ECO:0007669"/>
    <property type="project" value="InterPro"/>
</dbReference>
<dbReference type="SMART" id="SM00086">
    <property type="entry name" value="PAC"/>
    <property type="match status" value="3"/>
</dbReference>
<dbReference type="Pfam" id="PF00989">
    <property type="entry name" value="PAS"/>
    <property type="match status" value="1"/>
</dbReference>
<dbReference type="InterPro" id="IPR000014">
    <property type="entry name" value="PAS"/>
</dbReference>
<evidence type="ECO:0000256" key="2">
    <source>
        <dbReference type="SAM" id="MobiDB-lite"/>
    </source>
</evidence>
<organism evidence="6 7">
    <name type="scientific">Teichococcus aestuarii</name>
    <dbReference type="NCBI Taxonomy" id="568898"/>
    <lineage>
        <taxon>Bacteria</taxon>
        <taxon>Pseudomonadati</taxon>
        <taxon>Pseudomonadota</taxon>
        <taxon>Alphaproteobacteria</taxon>
        <taxon>Acetobacterales</taxon>
        <taxon>Roseomonadaceae</taxon>
        <taxon>Roseomonas</taxon>
    </lineage>
</organism>
<dbReference type="PROSITE" id="PS50113">
    <property type="entry name" value="PAC"/>
    <property type="match status" value="3"/>
</dbReference>
<proteinExistence type="predicted"/>
<dbReference type="InterPro" id="IPR004090">
    <property type="entry name" value="Chemotax_Me-accpt_rcpt"/>
</dbReference>
<dbReference type="InterPro" id="IPR000700">
    <property type="entry name" value="PAS-assoc_C"/>
</dbReference>
<dbReference type="PANTHER" id="PTHR44757:SF2">
    <property type="entry name" value="BIOFILM ARCHITECTURE MAINTENANCE PROTEIN MBAA"/>
    <property type="match status" value="1"/>
</dbReference>
<feature type="domain" description="PAC" evidence="5">
    <location>
        <begin position="221"/>
        <end position="272"/>
    </location>
</feature>
<comment type="caution">
    <text evidence="6">The sequence shown here is derived from an EMBL/GenBank/DDBJ whole genome shotgun (WGS) entry which is preliminary data.</text>
</comment>
<dbReference type="GO" id="GO:0006935">
    <property type="term" value="P:chemotaxis"/>
    <property type="evidence" value="ECO:0007669"/>
    <property type="project" value="InterPro"/>
</dbReference>
<evidence type="ECO:0000259" key="3">
    <source>
        <dbReference type="PROSITE" id="PS50111"/>
    </source>
</evidence>
<dbReference type="SMART" id="SM00283">
    <property type="entry name" value="MA"/>
    <property type="match status" value="1"/>
</dbReference>
<dbReference type="AlphaFoldDB" id="A0A2U1V5H0"/>
<dbReference type="InterPro" id="IPR013767">
    <property type="entry name" value="PAS_fold"/>
</dbReference>
<accession>A0A2U1V5H0</accession>
<dbReference type="EMBL" id="PDOA01000004">
    <property type="protein sequence ID" value="PWC29167.1"/>
    <property type="molecule type" value="Genomic_DNA"/>
</dbReference>
<dbReference type="GO" id="GO:0007165">
    <property type="term" value="P:signal transduction"/>
    <property type="evidence" value="ECO:0007669"/>
    <property type="project" value="UniProtKB-KW"/>
</dbReference>
<feature type="domain" description="Methyl-accepting transducer" evidence="3">
    <location>
        <begin position="491"/>
        <end position="593"/>
    </location>
</feature>
<feature type="domain" description="PAS" evidence="4">
    <location>
        <begin position="269"/>
        <end position="340"/>
    </location>
</feature>
<dbReference type="CDD" id="cd00130">
    <property type="entry name" value="PAS"/>
    <property type="match status" value="3"/>
</dbReference>
<evidence type="ECO:0000259" key="5">
    <source>
        <dbReference type="PROSITE" id="PS50113"/>
    </source>
</evidence>
<dbReference type="Gene3D" id="1.10.287.950">
    <property type="entry name" value="Methyl-accepting chemotaxis protein"/>
    <property type="match status" value="1"/>
</dbReference>
<keyword evidence="1" id="KW-0807">Transducer</keyword>
<evidence type="ECO:0000259" key="4">
    <source>
        <dbReference type="PROSITE" id="PS50112"/>
    </source>
</evidence>
<dbReference type="InterPro" id="IPR004089">
    <property type="entry name" value="MCPsignal_dom"/>
</dbReference>
<dbReference type="OrthoDB" id="9765776at2"/>
<dbReference type="PROSITE" id="PS50111">
    <property type="entry name" value="CHEMOTAXIS_TRANSDUC_2"/>
    <property type="match status" value="1"/>
</dbReference>
<dbReference type="Proteomes" id="UP000245048">
    <property type="component" value="Unassembled WGS sequence"/>
</dbReference>
<gene>
    <name evidence="6" type="ORF">CR165_08250</name>
</gene>
<dbReference type="InterPro" id="IPR035965">
    <property type="entry name" value="PAS-like_dom_sf"/>
</dbReference>
<evidence type="ECO:0000313" key="6">
    <source>
        <dbReference type="EMBL" id="PWC29167.1"/>
    </source>
</evidence>
<dbReference type="InterPro" id="IPR001610">
    <property type="entry name" value="PAC"/>
</dbReference>
<dbReference type="SUPFAM" id="SSF58104">
    <property type="entry name" value="Methyl-accepting chemotaxis protein (MCP) signaling domain"/>
    <property type="match status" value="1"/>
</dbReference>
<dbReference type="GO" id="GO:0004888">
    <property type="term" value="F:transmembrane signaling receptor activity"/>
    <property type="evidence" value="ECO:0007669"/>
    <property type="project" value="InterPro"/>
</dbReference>
<evidence type="ECO:0008006" key="8">
    <source>
        <dbReference type="Google" id="ProtNLM"/>
    </source>
</evidence>
<dbReference type="NCBIfam" id="TIGR00229">
    <property type="entry name" value="sensory_box"/>
    <property type="match status" value="3"/>
</dbReference>
<feature type="domain" description="PAC" evidence="5">
    <location>
        <begin position="341"/>
        <end position="395"/>
    </location>
</feature>
<feature type="domain" description="PAS" evidence="4">
    <location>
        <begin position="28"/>
        <end position="81"/>
    </location>
</feature>
<dbReference type="PRINTS" id="PR00260">
    <property type="entry name" value="CHEMTRNSDUCR"/>
</dbReference>
<feature type="domain" description="PAS" evidence="4">
    <location>
        <begin position="144"/>
        <end position="202"/>
    </location>
</feature>
<dbReference type="PROSITE" id="PS50112">
    <property type="entry name" value="PAS"/>
    <property type="match status" value="3"/>
</dbReference>
<protein>
    <recommendedName>
        <fullName evidence="8">Histidine kinase</fullName>
    </recommendedName>
</protein>
<dbReference type="GO" id="GO:0016020">
    <property type="term" value="C:membrane"/>
    <property type="evidence" value="ECO:0007669"/>
    <property type="project" value="InterPro"/>
</dbReference>
<dbReference type="Gene3D" id="3.30.450.20">
    <property type="entry name" value="PAS domain"/>
    <property type="match status" value="3"/>
</dbReference>
<dbReference type="Pfam" id="PF00015">
    <property type="entry name" value="MCPsignal"/>
    <property type="match status" value="1"/>
</dbReference>
<evidence type="ECO:0000313" key="7">
    <source>
        <dbReference type="Proteomes" id="UP000245048"/>
    </source>
</evidence>
<dbReference type="SMART" id="SM00091">
    <property type="entry name" value="PAS"/>
    <property type="match status" value="3"/>
</dbReference>
<name>A0A2U1V5H0_9PROT</name>
<dbReference type="SUPFAM" id="SSF55785">
    <property type="entry name" value="PYP-like sensor domain (PAS domain)"/>
    <property type="match status" value="3"/>
</dbReference>
<dbReference type="Pfam" id="PF13426">
    <property type="entry name" value="PAS_9"/>
    <property type="match status" value="2"/>
</dbReference>
<dbReference type="InterPro" id="IPR052155">
    <property type="entry name" value="Biofilm_reg_signaling"/>
</dbReference>